<feature type="transmembrane region" description="Helical" evidence="6">
    <location>
        <begin position="42"/>
        <end position="65"/>
    </location>
</feature>
<feature type="transmembrane region" description="Helical" evidence="6">
    <location>
        <begin position="281"/>
        <end position="306"/>
    </location>
</feature>
<dbReference type="InterPro" id="IPR036259">
    <property type="entry name" value="MFS_trans_sf"/>
</dbReference>
<comment type="caution">
    <text evidence="8">The sequence shown here is derived from an EMBL/GenBank/DDBJ whole genome shotgun (WGS) entry which is preliminary data.</text>
</comment>
<feature type="transmembrane region" description="Helical" evidence="6">
    <location>
        <begin position="77"/>
        <end position="95"/>
    </location>
</feature>
<feature type="transmembrane region" description="Helical" evidence="6">
    <location>
        <begin position="318"/>
        <end position="339"/>
    </location>
</feature>
<dbReference type="InterPro" id="IPR011701">
    <property type="entry name" value="MFS"/>
</dbReference>
<dbReference type="EMBL" id="JAMWBK010000006">
    <property type="protein sequence ID" value="KAJ8903753.1"/>
    <property type="molecule type" value="Genomic_DNA"/>
</dbReference>
<proteinExistence type="predicted"/>
<protein>
    <recommendedName>
        <fullName evidence="7">Major facilitator superfamily (MFS) profile domain-containing protein</fullName>
    </recommendedName>
</protein>
<keyword evidence="3 6" id="KW-0812">Transmembrane</keyword>
<keyword evidence="2" id="KW-0813">Transport</keyword>
<feature type="transmembrane region" description="Helical" evidence="6">
    <location>
        <begin position="383"/>
        <end position="407"/>
    </location>
</feature>
<feature type="domain" description="Major facilitator superfamily (MFS) profile" evidence="7">
    <location>
        <begin position="41"/>
        <end position="477"/>
    </location>
</feature>
<evidence type="ECO:0000256" key="2">
    <source>
        <dbReference type="ARBA" id="ARBA00022448"/>
    </source>
</evidence>
<feature type="transmembrane region" description="Helical" evidence="6">
    <location>
        <begin position="351"/>
        <end position="377"/>
    </location>
</feature>
<dbReference type="PROSITE" id="PS50850">
    <property type="entry name" value="MFS"/>
    <property type="match status" value="1"/>
</dbReference>
<gene>
    <name evidence="8" type="ORF">NDN08_000288</name>
</gene>
<feature type="transmembrane region" description="Helical" evidence="6">
    <location>
        <begin position="428"/>
        <end position="446"/>
    </location>
</feature>
<evidence type="ECO:0000256" key="6">
    <source>
        <dbReference type="SAM" id="Phobius"/>
    </source>
</evidence>
<feature type="transmembrane region" description="Helical" evidence="6">
    <location>
        <begin position="213"/>
        <end position="235"/>
    </location>
</feature>
<evidence type="ECO:0000313" key="8">
    <source>
        <dbReference type="EMBL" id="KAJ8903753.1"/>
    </source>
</evidence>
<name>A0AAV8UMM3_9RHOD</name>
<evidence type="ECO:0000256" key="4">
    <source>
        <dbReference type="ARBA" id="ARBA00022989"/>
    </source>
</evidence>
<dbReference type="Proteomes" id="UP001157974">
    <property type="component" value="Unassembled WGS sequence"/>
</dbReference>
<dbReference type="GO" id="GO:0022857">
    <property type="term" value="F:transmembrane transporter activity"/>
    <property type="evidence" value="ECO:0007669"/>
    <property type="project" value="InterPro"/>
</dbReference>
<keyword evidence="4 6" id="KW-1133">Transmembrane helix</keyword>
<dbReference type="Gene3D" id="1.20.1250.20">
    <property type="entry name" value="MFS general substrate transporter like domains"/>
    <property type="match status" value="1"/>
</dbReference>
<dbReference type="SUPFAM" id="SSF103473">
    <property type="entry name" value="MFS general substrate transporter"/>
    <property type="match status" value="1"/>
</dbReference>
<keyword evidence="5 6" id="KW-0472">Membrane</keyword>
<dbReference type="InterPro" id="IPR020846">
    <property type="entry name" value="MFS_dom"/>
</dbReference>
<feature type="transmembrane region" description="Helical" evidence="6">
    <location>
        <begin position="115"/>
        <end position="140"/>
    </location>
</feature>
<keyword evidence="9" id="KW-1185">Reference proteome</keyword>
<evidence type="ECO:0000256" key="3">
    <source>
        <dbReference type="ARBA" id="ARBA00022692"/>
    </source>
</evidence>
<evidence type="ECO:0000313" key="9">
    <source>
        <dbReference type="Proteomes" id="UP001157974"/>
    </source>
</evidence>
<evidence type="ECO:0000259" key="7">
    <source>
        <dbReference type="PROSITE" id="PS50850"/>
    </source>
</evidence>
<accession>A0AAV8UMM3</accession>
<evidence type="ECO:0000256" key="5">
    <source>
        <dbReference type="ARBA" id="ARBA00023136"/>
    </source>
</evidence>
<organism evidence="8 9">
    <name type="scientific">Rhodosorus marinus</name>
    <dbReference type="NCBI Taxonomy" id="101924"/>
    <lineage>
        <taxon>Eukaryota</taxon>
        <taxon>Rhodophyta</taxon>
        <taxon>Stylonematophyceae</taxon>
        <taxon>Stylonematales</taxon>
        <taxon>Stylonemataceae</taxon>
        <taxon>Rhodosorus</taxon>
    </lineage>
</organism>
<dbReference type="Pfam" id="PF07690">
    <property type="entry name" value="MFS_1"/>
    <property type="match status" value="1"/>
</dbReference>
<dbReference type="GO" id="GO:0016020">
    <property type="term" value="C:membrane"/>
    <property type="evidence" value="ECO:0007669"/>
    <property type="project" value="UniProtKB-SubCell"/>
</dbReference>
<dbReference type="AlphaFoldDB" id="A0AAV8UMM3"/>
<sequence length="496" mass="53148">MPDNGNELGMTVDIEPVESDGELEEPTVIKADTASDNQATPWVAVVILLLIAIFDVCVLMIPVPIAPEFVEGHLKLSGPHVGVAVGLITSAYHLGNSISSAMMGDISDVHGRKPVILLGMVTSCVTVALFPLSTSLWMAVGNRFLCGFFNANITMTKSSISDLSRTWDAERRNMIFGYLGGAWGLARFFSSAFVGFTSGIMLPFLPFAADNPFLFPCFVSSFFVLLTTIAAALFLPETCPPRSREDRTNAGDAQMMQFQGTSMLGRLRDLNRFGGSALLKLLVLHMFHQGLNGGIVTCFVLLLALSDGEGGYGMNANAVGLVFAFYGVVGLLFQVFLYGPLVKTAGIRKSYSVGTFLLGVGSICLVLGTELVAVSIVNSVRMGIVMVCTIPQAIGFMCGLPVLIALIANASPHDLMGLTQGTAQSSGAFFRMLGPLVFGTFFSYSVRRTGPWGTFSILAACYLGMTLSTYNLPESLEHPWKEQDLDADPLESSQDN</sequence>
<comment type="subcellular location">
    <subcellularLocation>
        <location evidence="1">Membrane</location>
        <topology evidence="1">Multi-pass membrane protein</topology>
    </subcellularLocation>
</comment>
<evidence type="ECO:0000256" key="1">
    <source>
        <dbReference type="ARBA" id="ARBA00004141"/>
    </source>
</evidence>
<dbReference type="PANTHER" id="PTHR23504">
    <property type="entry name" value="MAJOR FACILITATOR SUPERFAMILY DOMAIN-CONTAINING PROTEIN 10"/>
    <property type="match status" value="1"/>
</dbReference>
<feature type="transmembrane region" description="Helical" evidence="6">
    <location>
        <begin position="175"/>
        <end position="201"/>
    </location>
</feature>
<dbReference type="PANTHER" id="PTHR23504:SF15">
    <property type="entry name" value="MAJOR FACILITATOR SUPERFAMILY (MFS) PROFILE DOMAIN-CONTAINING PROTEIN"/>
    <property type="match status" value="1"/>
</dbReference>
<reference evidence="8 9" key="1">
    <citation type="journal article" date="2023" name="Nat. Commun.">
        <title>Origin of minicircular mitochondrial genomes in red algae.</title>
        <authorList>
            <person name="Lee Y."/>
            <person name="Cho C.H."/>
            <person name="Lee Y.M."/>
            <person name="Park S.I."/>
            <person name="Yang J.H."/>
            <person name="West J.A."/>
            <person name="Bhattacharya D."/>
            <person name="Yoon H.S."/>
        </authorList>
    </citation>
    <scope>NUCLEOTIDE SEQUENCE [LARGE SCALE GENOMIC DNA]</scope>
    <source>
        <strain evidence="8 9">CCMP1338</strain>
        <tissue evidence="8">Whole cell</tissue>
    </source>
</reference>